<dbReference type="AlphaFoldDB" id="A0A2C5WUW5"/>
<reference evidence="1 2" key="1">
    <citation type="journal article" date="2013" name="Fungal Biol.">
        <title>Analysis of microsatellite markers in the genome of the plant pathogen Ceratocystis fimbriata.</title>
        <authorList>
            <person name="Simpson M.C."/>
            <person name="Wilken P.M."/>
            <person name="Coetzee M.P."/>
            <person name="Wingfield M.J."/>
            <person name="Wingfield B.D."/>
        </authorList>
    </citation>
    <scope>NUCLEOTIDE SEQUENCE [LARGE SCALE GENOMIC DNA]</scope>
    <source>
        <strain evidence="1 2">CBS 114723</strain>
    </source>
</reference>
<accession>A0A2C5WUW5</accession>
<name>A0A2C5WUW5_9PEZI</name>
<comment type="caution">
    <text evidence="1">The sequence shown here is derived from an EMBL/GenBank/DDBJ whole genome shotgun (WGS) entry which is preliminary data.</text>
</comment>
<organism evidence="1 2">
    <name type="scientific">Ceratocystis fimbriata CBS 114723</name>
    <dbReference type="NCBI Taxonomy" id="1035309"/>
    <lineage>
        <taxon>Eukaryota</taxon>
        <taxon>Fungi</taxon>
        <taxon>Dikarya</taxon>
        <taxon>Ascomycota</taxon>
        <taxon>Pezizomycotina</taxon>
        <taxon>Sordariomycetes</taxon>
        <taxon>Hypocreomycetidae</taxon>
        <taxon>Microascales</taxon>
        <taxon>Ceratocystidaceae</taxon>
        <taxon>Ceratocystis</taxon>
    </lineage>
</organism>
<sequence>MPGHDFVPNKRYGNVLQNVEVMTTAIGPRSIHFRFRAPRLFEAQAISAILSGMATRSNYFHAPVVAWPIKATQADYGATVTVISGLEILVRQV</sequence>
<evidence type="ECO:0000313" key="2">
    <source>
        <dbReference type="Proteomes" id="UP000222788"/>
    </source>
</evidence>
<protein>
    <submittedName>
        <fullName evidence="1">Uncharacterized protein</fullName>
    </submittedName>
</protein>
<evidence type="ECO:0000313" key="1">
    <source>
        <dbReference type="EMBL" id="PHH52619.1"/>
    </source>
</evidence>
<dbReference type="EMBL" id="APWK03000061">
    <property type="protein sequence ID" value="PHH52619.1"/>
    <property type="molecule type" value="Genomic_DNA"/>
</dbReference>
<keyword evidence="2" id="KW-1185">Reference proteome</keyword>
<gene>
    <name evidence="1" type="ORF">CFIMG_008404RA00001</name>
</gene>
<proteinExistence type="predicted"/>
<reference evidence="1 2" key="2">
    <citation type="journal article" date="2013" name="IMA Fungus">
        <title>IMA Genome-F 1: Ceratocystis fimbriata: Draft nuclear genome sequence for the plant pathogen, Ceratocystis fimbriata.</title>
        <authorList>
            <person name="Wilken P.M."/>
            <person name="Steenkamp E.T."/>
            <person name="Wingfield M.J."/>
            <person name="de Beer Z.W."/>
            <person name="Wingfield B.D."/>
        </authorList>
    </citation>
    <scope>NUCLEOTIDE SEQUENCE [LARGE SCALE GENOMIC DNA]</scope>
    <source>
        <strain evidence="1 2">CBS 114723</strain>
    </source>
</reference>
<dbReference type="Proteomes" id="UP000222788">
    <property type="component" value="Unassembled WGS sequence"/>
</dbReference>